<evidence type="ECO:0000259" key="1">
    <source>
        <dbReference type="PROSITE" id="PS50965"/>
    </source>
</evidence>
<dbReference type="Pfam" id="PF08378">
    <property type="entry name" value="NERD"/>
    <property type="match status" value="1"/>
</dbReference>
<reference evidence="2 3" key="1">
    <citation type="submission" date="2020-04" db="EMBL/GenBank/DDBJ databases">
        <title>Genome-Wide Identification of 5-Methylcytosine Sites in Bacterial Genomes By High-Throughput Sequencing of MspJI Restriction Fragments.</title>
        <authorList>
            <person name="Wu V."/>
        </authorList>
    </citation>
    <scope>NUCLEOTIDE SEQUENCE [LARGE SCALE GENOMIC DNA]</scope>
    <source>
        <strain evidence="2 3">S2</strain>
    </source>
</reference>
<gene>
    <name evidence="2" type="ORF">HFZ78_29900</name>
</gene>
<name>A0A6H1PAJ8_PRIMG</name>
<dbReference type="EMBL" id="CP051128">
    <property type="protein sequence ID" value="QIZ10407.1"/>
    <property type="molecule type" value="Genomic_DNA"/>
</dbReference>
<evidence type="ECO:0000313" key="3">
    <source>
        <dbReference type="Proteomes" id="UP000501868"/>
    </source>
</evidence>
<evidence type="ECO:0000313" key="2">
    <source>
        <dbReference type="EMBL" id="QIZ10407.1"/>
    </source>
</evidence>
<reference evidence="2 3" key="2">
    <citation type="submission" date="2020-04" db="EMBL/GenBank/DDBJ databases">
        <authorList>
            <person name="Fomenkov A."/>
            <person name="Anton B.P."/>
            <person name="Roberts R.J."/>
        </authorList>
    </citation>
    <scope>NUCLEOTIDE SEQUENCE [LARGE SCALE GENOMIC DNA]</scope>
    <source>
        <strain evidence="2 3">S2</strain>
    </source>
</reference>
<dbReference type="Proteomes" id="UP000501868">
    <property type="component" value="Chromosome"/>
</dbReference>
<dbReference type="AlphaFoldDB" id="A0A6H1PAJ8"/>
<dbReference type="PROSITE" id="PS50965">
    <property type="entry name" value="NERD"/>
    <property type="match status" value="1"/>
</dbReference>
<protein>
    <submittedName>
        <fullName evidence="2">NERD domain-containing protein</fullName>
    </submittedName>
</protein>
<organism evidence="2 3">
    <name type="scientific">Priestia megaterium</name>
    <name type="common">Bacillus megaterium</name>
    <dbReference type="NCBI Taxonomy" id="1404"/>
    <lineage>
        <taxon>Bacteria</taxon>
        <taxon>Bacillati</taxon>
        <taxon>Bacillota</taxon>
        <taxon>Bacilli</taxon>
        <taxon>Bacillales</taxon>
        <taxon>Bacillaceae</taxon>
        <taxon>Priestia</taxon>
    </lineage>
</organism>
<proteinExistence type="predicted"/>
<feature type="domain" description="NERD" evidence="1">
    <location>
        <begin position="41"/>
        <end position="157"/>
    </location>
</feature>
<accession>A0A6H1PAJ8</accession>
<sequence length="325" mass="38051">MIIKERTKPLIMLILEALLRRLPYSYQKYQQILEELGRRQAGYLGEKSLDYYYRDLPQQKYMILHDLNLPDGDYNCQIDTLLLTPEFALAIDVKNMAGKLIFDTENEQFIQINNGNEKGYPYPIAQGERHQKYLQKLLAEHHFPPVPVEYLVVISNSYTTYAVTGKNTHKVKPRVCKADVFLNKITLLEKQYPKPLLTAKDLRKLCRLLLKKNTIPTSYVLNKYGIQKCDLLTGVHCPTHSNHSLVRKNQKWYCPACDTFSKDAHINALNDYFLLFGPTITNKQFREFAHLKSHDIAKRLLKSCNLQHSGNYRFRSYFPKTIPWY</sequence>
<dbReference type="InterPro" id="IPR011528">
    <property type="entry name" value="NERD"/>
</dbReference>